<reference evidence="1" key="1">
    <citation type="submission" date="2013-11" db="EMBL/GenBank/DDBJ databases">
        <title>The Genome Sequence of Phytophthora parasitica CHvinca01.</title>
        <authorList>
            <consortium name="The Broad Institute Genomics Platform"/>
            <person name="Russ C."/>
            <person name="Tyler B."/>
            <person name="Panabieres F."/>
            <person name="Shan W."/>
            <person name="Tripathy S."/>
            <person name="Grunwald N."/>
            <person name="Machado M."/>
            <person name="Johnson C.S."/>
            <person name="Arredondo F."/>
            <person name="Hong C."/>
            <person name="Coffey M."/>
            <person name="Young S.K."/>
            <person name="Zeng Q."/>
            <person name="Gargeya S."/>
            <person name="Fitzgerald M."/>
            <person name="Abouelleil A."/>
            <person name="Alvarado L."/>
            <person name="Chapman S.B."/>
            <person name="Gainer-Dewar J."/>
            <person name="Goldberg J."/>
            <person name="Griggs A."/>
            <person name="Gujja S."/>
            <person name="Hansen M."/>
            <person name="Howarth C."/>
            <person name="Imamovic A."/>
            <person name="Ireland A."/>
            <person name="Larimer J."/>
            <person name="McCowan C."/>
            <person name="Murphy C."/>
            <person name="Pearson M."/>
            <person name="Poon T.W."/>
            <person name="Priest M."/>
            <person name="Roberts A."/>
            <person name="Saif S."/>
            <person name="Shea T."/>
            <person name="Sykes S."/>
            <person name="Wortman J."/>
            <person name="Nusbaum C."/>
            <person name="Birren B."/>
        </authorList>
    </citation>
    <scope>NUCLEOTIDE SEQUENCE [LARGE SCALE GENOMIC DNA]</scope>
    <source>
        <strain evidence="1">CHvinca01</strain>
    </source>
</reference>
<gene>
    <name evidence="1" type="ORF">L917_03163</name>
</gene>
<dbReference type="AlphaFoldDB" id="W2LTU9"/>
<dbReference type="Proteomes" id="UP000054423">
    <property type="component" value="Unassembled WGS sequence"/>
</dbReference>
<protein>
    <submittedName>
        <fullName evidence="1">Uncharacterized protein</fullName>
    </submittedName>
</protein>
<proteinExistence type="predicted"/>
<organism evidence="1">
    <name type="scientific">Phytophthora nicotianae</name>
    <name type="common">Potato buckeye rot agent</name>
    <name type="synonym">Phytophthora parasitica</name>
    <dbReference type="NCBI Taxonomy" id="4792"/>
    <lineage>
        <taxon>Eukaryota</taxon>
        <taxon>Sar</taxon>
        <taxon>Stramenopiles</taxon>
        <taxon>Oomycota</taxon>
        <taxon>Peronosporomycetes</taxon>
        <taxon>Peronosporales</taxon>
        <taxon>Peronosporaceae</taxon>
        <taxon>Phytophthora</taxon>
    </lineage>
</organism>
<accession>W2LTU9</accession>
<name>W2LTU9_PHYNI</name>
<evidence type="ECO:0000313" key="1">
    <source>
        <dbReference type="EMBL" id="ETM00081.1"/>
    </source>
</evidence>
<dbReference type="EMBL" id="KI678166">
    <property type="protein sequence ID" value="ETM00081.1"/>
    <property type="molecule type" value="Genomic_DNA"/>
</dbReference>
<sequence>MATTPLQTLTLDEKLQVSLKIRHDLISIEKKYRAVYKLYAEYLKMIYRKENTVKRLAANNRR</sequence>